<sequence>MQFNKSTDNTIPNAIVQSSPSADQIEIKRIRKILLVLVGFFFVISVLNMLKRSLPIKNQSDSTANMNGFIVGISFLPILFDTFGIFVIRGYHRKGVSVFAWLKTIEMIFIGFFLAFIIYVIGHLLFTTGQTDRSNRYSNIPTVLLIVIFALFAVCVALKVIVIKYTFKLARLLKSEEQFNNLTV</sequence>
<gene>
    <name evidence="2" type="ORF">TIS948_LOCUS1786</name>
</gene>
<feature type="transmembrane region" description="Helical" evidence="1">
    <location>
        <begin position="33"/>
        <end position="50"/>
    </location>
</feature>
<protein>
    <submittedName>
        <fullName evidence="2">Uncharacterized protein</fullName>
    </submittedName>
</protein>
<feature type="transmembrane region" description="Helical" evidence="1">
    <location>
        <begin position="70"/>
        <end position="88"/>
    </location>
</feature>
<dbReference type="OrthoDB" id="10045241at2759"/>
<keyword evidence="1" id="KW-1133">Transmembrane helix</keyword>
<feature type="transmembrane region" description="Helical" evidence="1">
    <location>
        <begin position="142"/>
        <end position="162"/>
    </location>
</feature>
<keyword evidence="1" id="KW-0472">Membrane</keyword>
<dbReference type="AlphaFoldDB" id="A0A817L0A4"/>
<reference evidence="2" key="1">
    <citation type="submission" date="2021-02" db="EMBL/GenBank/DDBJ databases">
        <authorList>
            <person name="Nowell W R."/>
        </authorList>
    </citation>
    <scope>NUCLEOTIDE SEQUENCE</scope>
</reference>
<keyword evidence="1" id="KW-0812">Transmembrane</keyword>
<evidence type="ECO:0000313" key="3">
    <source>
        <dbReference type="Proteomes" id="UP000663825"/>
    </source>
</evidence>
<organism evidence="2 3">
    <name type="scientific">Rotaria socialis</name>
    <dbReference type="NCBI Taxonomy" id="392032"/>
    <lineage>
        <taxon>Eukaryota</taxon>
        <taxon>Metazoa</taxon>
        <taxon>Spiralia</taxon>
        <taxon>Gnathifera</taxon>
        <taxon>Rotifera</taxon>
        <taxon>Eurotatoria</taxon>
        <taxon>Bdelloidea</taxon>
        <taxon>Philodinida</taxon>
        <taxon>Philodinidae</taxon>
        <taxon>Rotaria</taxon>
    </lineage>
</organism>
<evidence type="ECO:0000256" key="1">
    <source>
        <dbReference type="SAM" id="Phobius"/>
    </source>
</evidence>
<proteinExistence type="predicted"/>
<feature type="transmembrane region" description="Helical" evidence="1">
    <location>
        <begin position="100"/>
        <end position="122"/>
    </location>
</feature>
<evidence type="ECO:0000313" key="2">
    <source>
        <dbReference type="EMBL" id="CAF3007683.1"/>
    </source>
</evidence>
<name>A0A817L0A4_9BILA</name>
<dbReference type="EMBL" id="CAJNXB010000051">
    <property type="protein sequence ID" value="CAF3007683.1"/>
    <property type="molecule type" value="Genomic_DNA"/>
</dbReference>
<dbReference type="Proteomes" id="UP000663825">
    <property type="component" value="Unassembled WGS sequence"/>
</dbReference>
<comment type="caution">
    <text evidence="2">The sequence shown here is derived from an EMBL/GenBank/DDBJ whole genome shotgun (WGS) entry which is preliminary data.</text>
</comment>
<accession>A0A817L0A4</accession>